<accession>A0A2C9VGM3</accession>
<reference evidence="1" key="1">
    <citation type="submission" date="2016-02" db="EMBL/GenBank/DDBJ databases">
        <title>WGS assembly of Manihot esculenta.</title>
        <authorList>
            <person name="Bredeson J.V."/>
            <person name="Prochnik S.E."/>
            <person name="Lyons J.B."/>
            <person name="Schmutz J."/>
            <person name="Grimwood J."/>
            <person name="Vrebalov J."/>
            <person name="Bart R.S."/>
            <person name="Amuge T."/>
            <person name="Ferguson M.E."/>
            <person name="Green R."/>
            <person name="Putnam N."/>
            <person name="Stites J."/>
            <person name="Rounsley S."/>
            <person name="Rokhsar D.S."/>
        </authorList>
    </citation>
    <scope>NUCLEOTIDE SEQUENCE [LARGE SCALE GENOMIC DNA]</scope>
    <source>
        <tissue evidence="1">Leaf</tissue>
    </source>
</reference>
<proteinExistence type="predicted"/>
<organism evidence="1">
    <name type="scientific">Manihot esculenta</name>
    <name type="common">Cassava</name>
    <name type="synonym">Jatropha manihot</name>
    <dbReference type="NCBI Taxonomy" id="3983"/>
    <lineage>
        <taxon>Eukaryota</taxon>
        <taxon>Viridiplantae</taxon>
        <taxon>Streptophyta</taxon>
        <taxon>Embryophyta</taxon>
        <taxon>Tracheophyta</taxon>
        <taxon>Spermatophyta</taxon>
        <taxon>Magnoliopsida</taxon>
        <taxon>eudicotyledons</taxon>
        <taxon>Gunneridae</taxon>
        <taxon>Pentapetalae</taxon>
        <taxon>rosids</taxon>
        <taxon>fabids</taxon>
        <taxon>Malpighiales</taxon>
        <taxon>Euphorbiaceae</taxon>
        <taxon>Crotonoideae</taxon>
        <taxon>Manihoteae</taxon>
        <taxon>Manihot</taxon>
    </lineage>
</organism>
<protein>
    <submittedName>
        <fullName evidence="1">Uncharacterized protein</fullName>
    </submittedName>
</protein>
<sequence length="37" mass="4276">MGCVRKCEVSSPQMEVIQAVLSLTRDIKRDLFELCNY</sequence>
<dbReference type="AlphaFoldDB" id="A0A2C9VGM3"/>
<evidence type="ECO:0000313" key="1">
    <source>
        <dbReference type="EMBL" id="OAY44473.1"/>
    </source>
</evidence>
<dbReference type="EMBL" id="CM004394">
    <property type="protein sequence ID" value="OAY44473.1"/>
    <property type="molecule type" value="Genomic_DNA"/>
</dbReference>
<name>A0A2C9VGM3_MANES</name>
<gene>
    <name evidence="1" type="ORF">MANES_08G153400</name>
</gene>